<feature type="transmembrane region" description="Helical" evidence="2">
    <location>
        <begin position="193"/>
        <end position="211"/>
    </location>
</feature>
<dbReference type="Proteomes" id="UP000631114">
    <property type="component" value="Unassembled WGS sequence"/>
</dbReference>
<evidence type="ECO:0000256" key="2">
    <source>
        <dbReference type="SAM" id="Phobius"/>
    </source>
</evidence>
<keyword evidence="2" id="KW-0812">Transmembrane</keyword>
<protein>
    <recommendedName>
        <fullName evidence="3">Multiple C2 domain-containing protein</fullName>
    </recommendedName>
</protein>
<feature type="domain" description="Multiple C2" evidence="3">
    <location>
        <begin position="98"/>
        <end position="222"/>
    </location>
</feature>
<sequence>MGEIQLAVRFSSSSWMNLLQSYTTPMLPKMHYVKPLGAAQQDILRHSYEDSHCSACKIRAANGVCTLVRWIRTWAYPSTTVLVHALLVSIVLCPHLVLPTAFIYAFFIVSLRFPNRPRLPANMDPRISYVDAVGSDELDEEFDTFPTTRSADQVRVRYDRLRALAGRAQSLLVDIVAQGERVEALMNWRDPRATGIFVVFCLLASLVFYVVPFRGFVFGAGFINHLYLIFDIVHVHLHYNKDLNGTRTLS</sequence>
<dbReference type="InterPro" id="IPR013583">
    <property type="entry name" value="MCTP_C"/>
</dbReference>
<dbReference type="PANTHER" id="PTHR31425:SF43">
    <property type="entry name" value="MULTIPLE C2 DOMAIN AND TRANSMEMBRANE REGION PROTEIN 14"/>
    <property type="match status" value="1"/>
</dbReference>
<keyword evidence="5" id="KW-1185">Reference proteome</keyword>
<keyword evidence="2" id="KW-0472">Membrane</keyword>
<dbReference type="EMBL" id="JADFTS010000002">
    <property type="protein sequence ID" value="KAF9619021.1"/>
    <property type="molecule type" value="Genomic_DNA"/>
</dbReference>
<dbReference type="OrthoDB" id="892094at2759"/>
<dbReference type="InterPro" id="IPR047259">
    <property type="entry name" value="QUIRKY-like"/>
</dbReference>
<evidence type="ECO:0000259" key="3">
    <source>
        <dbReference type="Pfam" id="PF08372"/>
    </source>
</evidence>
<feature type="transmembrane region" description="Helical" evidence="2">
    <location>
        <begin position="82"/>
        <end position="109"/>
    </location>
</feature>
<proteinExistence type="predicted"/>
<evidence type="ECO:0000313" key="4">
    <source>
        <dbReference type="EMBL" id="KAF9619021.1"/>
    </source>
</evidence>
<comment type="caution">
    <text evidence="4">The sequence shown here is derived from an EMBL/GenBank/DDBJ whole genome shotgun (WGS) entry which is preliminary data.</text>
</comment>
<dbReference type="Pfam" id="PF08372">
    <property type="entry name" value="PRT_C"/>
    <property type="match status" value="1"/>
</dbReference>
<dbReference type="AlphaFoldDB" id="A0A835IJG4"/>
<accession>A0A835IJG4</accession>
<organism evidence="4 5">
    <name type="scientific">Coptis chinensis</name>
    <dbReference type="NCBI Taxonomy" id="261450"/>
    <lineage>
        <taxon>Eukaryota</taxon>
        <taxon>Viridiplantae</taxon>
        <taxon>Streptophyta</taxon>
        <taxon>Embryophyta</taxon>
        <taxon>Tracheophyta</taxon>
        <taxon>Spermatophyta</taxon>
        <taxon>Magnoliopsida</taxon>
        <taxon>Ranunculales</taxon>
        <taxon>Ranunculaceae</taxon>
        <taxon>Coptidoideae</taxon>
        <taxon>Coptis</taxon>
    </lineage>
</organism>
<dbReference type="PANTHER" id="PTHR31425">
    <property type="entry name" value="PHOSPHORIBOSYLANTHRANILATE TRANSFERASE ISOFORM 1"/>
    <property type="match status" value="1"/>
</dbReference>
<keyword evidence="1" id="KW-0677">Repeat</keyword>
<gene>
    <name evidence="4" type="ORF">IFM89_004365</name>
</gene>
<evidence type="ECO:0000313" key="5">
    <source>
        <dbReference type="Proteomes" id="UP000631114"/>
    </source>
</evidence>
<reference evidence="4 5" key="1">
    <citation type="submission" date="2020-10" db="EMBL/GenBank/DDBJ databases">
        <title>The Coptis chinensis genome and diversification of protoberbering-type alkaloids.</title>
        <authorList>
            <person name="Wang B."/>
            <person name="Shu S."/>
            <person name="Song C."/>
            <person name="Liu Y."/>
        </authorList>
    </citation>
    <scope>NUCLEOTIDE SEQUENCE [LARGE SCALE GENOMIC DNA]</scope>
    <source>
        <strain evidence="4">HL-2020</strain>
        <tissue evidence="4">Leaf</tissue>
    </source>
</reference>
<keyword evidence="2" id="KW-1133">Transmembrane helix</keyword>
<evidence type="ECO:0000256" key="1">
    <source>
        <dbReference type="ARBA" id="ARBA00022737"/>
    </source>
</evidence>
<name>A0A835IJG4_9MAGN</name>